<reference evidence="3" key="1">
    <citation type="journal article" date="2019" name="Int. J. Syst. Evol. Microbiol.">
        <title>The Global Catalogue of Microorganisms (GCM) 10K type strain sequencing project: providing services to taxonomists for standard genome sequencing and annotation.</title>
        <authorList>
            <consortium name="The Broad Institute Genomics Platform"/>
            <consortium name="The Broad Institute Genome Sequencing Center for Infectious Disease"/>
            <person name="Wu L."/>
            <person name="Ma J."/>
        </authorList>
    </citation>
    <scope>NUCLEOTIDE SEQUENCE [LARGE SCALE GENOMIC DNA]</scope>
    <source>
        <strain evidence="3">KCTC 42083</strain>
    </source>
</reference>
<accession>A0A8H9IED0</accession>
<dbReference type="Proteomes" id="UP000608923">
    <property type="component" value="Unassembled WGS sequence"/>
</dbReference>
<comment type="caution">
    <text evidence="2">The sequence shown here is derived from an EMBL/GenBank/DDBJ whole genome shotgun (WGS) entry which is preliminary data.</text>
</comment>
<evidence type="ECO:0000313" key="2">
    <source>
        <dbReference type="EMBL" id="GHC35163.1"/>
    </source>
</evidence>
<gene>
    <name evidence="2" type="ORF">GCM10010096_00060</name>
</gene>
<evidence type="ECO:0000256" key="1">
    <source>
        <dbReference type="SAM" id="SignalP"/>
    </source>
</evidence>
<keyword evidence="3" id="KW-1185">Reference proteome</keyword>
<organism evidence="2 3">
    <name type="scientific">Alcaligenes pakistanensis</name>
    <dbReference type="NCBI Taxonomy" id="1482717"/>
    <lineage>
        <taxon>Bacteria</taxon>
        <taxon>Pseudomonadati</taxon>
        <taxon>Pseudomonadota</taxon>
        <taxon>Betaproteobacteria</taxon>
        <taxon>Burkholderiales</taxon>
        <taxon>Alcaligenaceae</taxon>
        <taxon>Alcaligenes</taxon>
    </lineage>
</organism>
<feature type="signal peptide" evidence="1">
    <location>
        <begin position="1"/>
        <end position="20"/>
    </location>
</feature>
<evidence type="ECO:0000313" key="3">
    <source>
        <dbReference type="Proteomes" id="UP000608923"/>
    </source>
</evidence>
<keyword evidence="1" id="KW-0732">Signal</keyword>
<dbReference type="PROSITE" id="PS51257">
    <property type="entry name" value="PROKAR_LIPOPROTEIN"/>
    <property type="match status" value="1"/>
</dbReference>
<proteinExistence type="predicted"/>
<name>A0A8H9IED0_9BURK</name>
<protein>
    <recommendedName>
        <fullName evidence="4">Lipoprotein</fullName>
    </recommendedName>
</protein>
<dbReference type="EMBL" id="BMZN01000001">
    <property type="protein sequence ID" value="GHC35163.1"/>
    <property type="molecule type" value="Genomic_DNA"/>
</dbReference>
<sequence length="185" mass="19690">MKTIAVLALSTVLVGCSTYAVPRYSISTDTVVALRAVGDVKANVGDFHNDSPTKKDSQPGEIMCRAVGPIKTPDGESYADYVRKALISELIIADIYEKESTLELTGRLTALDFDSMGGTWIVGMELSSSNGKSIAVSSTHKYTSSFYGETACNQTAQAGLGAIQDAIRALVTHADFKTLLTQADK</sequence>
<dbReference type="AlphaFoldDB" id="A0A8H9IED0"/>
<feature type="chain" id="PRO_5034054186" description="Lipoprotein" evidence="1">
    <location>
        <begin position="21"/>
        <end position="185"/>
    </location>
</feature>
<evidence type="ECO:0008006" key="4">
    <source>
        <dbReference type="Google" id="ProtNLM"/>
    </source>
</evidence>
<dbReference type="RefSeq" id="WP_189390459.1">
    <property type="nucleotide sequence ID" value="NZ_BMZN01000001.1"/>
</dbReference>